<dbReference type="STRING" id="6669.E9H511"/>
<dbReference type="Pfam" id="PF00431">
    <property type="entry name" value="CUB"/>
    <property type="match status" value="1"/>
</dbReference>
<dbReference type="PANTHER" id="PTHR35193:SF5">
    <property type="entry name" value="FLOCCULATION PROTEIN FLO11"/>
    <property type="match status" value="1"/>
</dbReference>
<dbReference type="OrthoDB" id="6341037at2759"/>
<dbReference type="PROSITE" id="PS01180">
    <property type="entry name" value="CUB"/>
    <property type="match status" value="1"/>
</dbReference>
<dbReference type="InterPro" id="IPR000859">
    <property type="entry name" value="CUB_dom"/>
</dbReference>
<proteinExistence type="predicted"/>
<dbReference type="AlphaFoldDB" id="E9H511"/>
<keyword evidence="5" id="KW-1185">Reference proteome</keyword>
<dbReference type="HOGENOM" id="CLU_018939_0_0_1"/>
<sequence>MANLLTNGSETFFDYVERHEAQTVLTLFNSKSFGQLVNYSEQEAQSAKQPFNHLKSRNPAAILKAEMAIRSIPSQGKACLDRFSMAANGTIRPTINNSTNGQRQCSFFINAPANKLIEMTCSVVNLKSLGSELAIYGGAEINVNPPVVDRIYTSRSDSMFLFFKVDNTDWFDCKWKMIPVPQTTEYQLCRDGTSATPNGTIQRSADDSSTDARMCMFAIAVPSDHRIQLKCSNVTLSSPDNYLQVQTISETVIADPPVTNRVYTSTSEIIYLFSQFSNQDSFKCQWTTVMIPPLPTDNKLCREKITKSASGNIQPLMANGTNVQPNSCSYIIEVPPNQLTEISCPVVNFTSPGSYLHLSEISDLNMALTPLVNRVYTSGSDLIYLNSQIDVSKDWFNCTWKTIPVPSTTDFKLCRHGGTTSSSGTLLPFLDGLTTGEPRECYFFIELPLDEQIEFSCSSINFTSPGSYLRVVGVSDFDENPPVENGIYLSNGRSVLVYSQFNNGDWFDCMWAPTTCPAPSTTDAATSTASTTAVTTAATTSSTIGRTTTTAQPTTSTTTSLPALFNCSVDDPECGNMCGDVTSSGGVVQSPNFPGDYGNTERRCRITIDAPAGKRIKLTFTTFNLETFKVPEGTTVDLAGAIQFADNFSDRYGIHYFPILFPGSLSEAMEGALMRTVDVQSQTFNGESPTSVEYVHR</sequence>
<evidence type="ECO:0000256" key="2">
    <source>
        <dbReference type="PROSITE-ProRule" id="PRU00059"/>
    </source>
</evidence>
<dbReference type="CDD" id="cd00041">
    <property type="entry name" value="CUB"/>
    <property type="match status" value="1"/>
</dbReference>
<reference evidence="4 5" key="1">
    <citation type="journal article" date="2011" name="Science">
        <title>The ecoresponsive genome of Daphnia pulex.</title>
        <authorList>
            <person name="Colbourne J.K."/>
            <person name="Pfrender M.E."/>
            <person name="Gilbert D."/>
            <person name="Thomas W.K."/>
            <person name="Tucker A."/>
            <person name="Oakley T.H."/>
            <person name="Tokishita S."/>
            <person name="Aerts A."/>
            <person name="Arnold G.J."/>
            <person name="Basu M.K."/>
            <person name="Bauer D.J."/>
            <person name="Caceres C.E."/>
            <person name="Carmel L."/>
            <person name="Casola C."/>
            <person name="Choi J.H."/>
            <person name="Detter J.C."/>
            <person name="Dong Q."/>
            <person name="Dusheyko S."/>
            <person name="Eads B.D."/>
            <person name="Frohlich T."/>
            <person name="Geiler-Samerotte K.A."/>
            <person name="Gerlach D."/>
            <person name="Hatcher P."/>
            <person name="Jogdeo S."/>
            <person name="Krijgsveld J."/>
            <person name="Kriventseva E.V."/>
            <person name="Kultz D."/>
            <person name="Laforsch C."/>
            <person name="Lindquist E."/>
            <person name="Lopez J."/>
            <person name="Manak J.R."/>
            <person name="Muller J."/>
            <person name="Pangilinan J."/>
            <person name="Patwardhan R.P."/>
            <person name="Pitluck S."/>
            <person name="Pritham E.J."/>
            <person name="Rechtsteiner A."/>
            <person name="Rho M."/>
            <person name="Rogozin I.B."/>
            <person name="Sakarya O."/>
            <person name="Salamov A."/>
            <person name="Schaack S."/>
            <person name="Shapiro H."/>
            <person name="Shiga Y."/>
            <person name="Skalitzky C."/>
            <person name="Smith Z."/>
            <person name="Souvorov A."/>
            <person name="Sung W."/>
            <person name="Tang Z."/>
            <person name="Tsuchiya D."/>
            <person name="Tu H."/>
            <person name="Vos H."/>
            <person name="Wang M."/>
            <person name="Wolf Y.I."/>
            <person name="Yamagata H."/>
            <person name="Yamada T."/>
            <person name="Ye Y."/>
            <person name="Shaw J.R."/>
            <person name="Andrews J."/>
            <person name="Crease T.J."/>
            <person name="Tang H."/>
            <person name="Lucas S.M."/>
            <person name="Robertson H.M."/>
            <person name="Bork P."/>
            <person name="Koonin E.V."/>
            <person name="Zdobnov E.M."/>
            <person name="Grigoriev I.V."/>
            <person name="Lynch M."/>
            <person name="Boore J.L."/>
        </authorList>
    </citation>
    <scope>NUCLEOTIDE SEQUENCE [LARGE SCALE GENOMIC DNA]</scope>
</reference>
<feature type="domain" description="CUB" evidence="3">
    <location>
        <begin position="574"/>
        <end position="626"/>
    </location>
</feature>
<dbReference type="InParanoid" id="E9H511"/>
<dbReference type="Proteomes" id="UP000000305">
    <property type="component" value="Unassembled WGS sequence"/>
</dbReference>
<dbReference type="EMBL" id="GL732592">
    <property type="protein sequence ID" value="EFX73266.1"/>
    <property type="molecule type" value="Genomic_DNA"/>
</dbReference>
<gene>
    <name evidence="4" type="ORF">DAPPUDRAFT_253513</name>
</gene>
<evidence type="ECO:0000313" key="5">
    <source>
        <dbReference type="Proteomes" id="UP000000305"/>
    </source>
</evidence>
<protein>
    <recommendedName>
        <fullName evidence="3">CUB domain-containing protein</fullName>
    </recommendedName>
</protein>
<evidence type="ECO:0000256" key="1">
    <source>
        <dbReference type="ARBA" id="ARBA00023157"/>
    </source>
</evidence>
<keyword evidence="1" id="KW-1015">Disulfide bond</keyword>
<name>E9H511_DAPPU</name>
<dbReference type="InterPro" id="IPR035914">
    <property type="entry name" value="Sperma_CUB_dom_sf"/>
</dbReference>
<dbReference type="PANTHER" id="PTHR35193">
    <property type="entry name" value="MUCIN 13A, CELL SURFACE-ASSOCIATED-RELATED"/>
    <property type="match status" value="1"/>
</dbReference>
<accession>E9H511</accession>
<comment type="caution">
    <text evidence="2">Lacks conserved residue(s) required for the propagation of feature annotation.</text>
</comment>
<dbReference type="PhylomeDB" id="E9H511"/>
<dbReference type="KEGG" id="dpx:DAPPUDRAFT_253513"/>
<organism evidence="4 5">
    <name type="scientific">Daphnia pulex</name>
    <name type="common">Water flea</name>
    <dbReference type="NCBI Taxonomy" id="6669"/>
    <lineage>
        <taxon>Eukaryota</taxon>
        <taxon>Metazoa</taxon>
        <taxon>Ecdysozoa</taxon>
        <taxon>Arthropoda</taxon>
        <taxon>Crustacea</taxon>
        <taxon>Branchiopoda</taxon>
        <taxon>Diplostraca</taxon>
        <taxon>Cladocera</taxon>
        <taxon>Anomopoda</taxon>
        <taxon>Daphniidae</taxon>
        <taxon>Daphnia</taxon>
    </lineage>
</organism>
<evidence type="ECO:0000313" key="4">
    <source>
        <dbReference type="EMBL" id="EFX73266.1"/>
    </source>
</evidence>
<dbReference type="SUPFAM" id="SSF49854">
    <property type="entry name" value="Spermadhesin, CUB domain"/>
    <property type="match status" value="2"/>
</dbReference>
<evidence type="ECO:0000259" key="3">
    <source>
        <dbReference type="PROSITE" id="PS01180"/>
    </source>
</evidence>
<dbReference type="Gene3D" id="2.60.120.290">
    <property type="entry name" value="Spermadhesin, CUB domain"/>
    <property type="match status" value="1"/>
</dbReference>